<evidence type="ECO:0000256" key="4">
    <source>
        <dbReference type="SAM" id="Coils"/>
    </source>
</evidence>
<comment type="similarity">
    <text evidence="1">Belongs to the SNAPIN family.</text>
</comment>
<evidence type="ECO:0000256" key="2">
    <source>
        <dbReference type="ARBA" id="ARBA00023054"/>
    </source>
</evidence>
<name>A0AAD5U888_9FUNG</name>
<dbReference type="InterPro" id="IPR017246">
    <property type="entry name" value="Snapin"/>
</dbReference>
<keyword evidence="2 4" id="KW-0175">Coiled coil</keyword>
<evidence type="ECO:0000313" key="5">
    <source>
        <dbReference type="EMBL" id="KAJ3223483.1"/>
    </source>
</evidence>
<accession>A0AAD5U888</accession>
<dbReference type="GO" id="GO:0006886">
    <property type="term" value="P:intracellular protein transport"/>
    <property type="evidence" value="ECO:0007669"/>
    <property type="project" value="InterPro"/>
</dbReference>
<dbReference type="Pfam" id="PF14712">
    <property type="entry name" value="Snapin_Pallidin"/>
    <property type="match status" value="1"/>
</dbReference>
<sequence>MSIAEGISSAILPLVQELDIKVISIRQAQLELQKEIERLTTALQVFISTSDPPILEKEINRLNSIKKRLNTLLNVLKKVQQRLKNCEKFSRGEELDFWEKIGWGQNSGSTT</sequence>
<comment type="caution">
    <text evidence="5">The sequence shown here is derived from an EMBL/GenBank/DDBJ whole genome shotgun (WGS) entry which is preliminary data.</text>
</comment>
<proteinExistence type="inferred from homology"/>
<dbReference type="GO" id="GO:0099078">
    <property type="term" value="C:BORC complex"/>
    <property type="evidence" value="ECO:0007669"/>
    <property type="project" value="TreeGrafter"/>
</dbReference>
<dbReference type="GO" id="GO:0031083">
    <property type="term" value="C:BLOC-1 complex"/>
    <property type="evidence" value="ECO:0007669"/>
    <property type="project" value="InterPro"/>
</dbReference>
<evidence type="ECO:0000256" key="3">
    <source>
        <dbReference type="ARBA" id="ARBA00033330"/>
    </source>
</evidence>
<keyword evidence="6" id="KW-1185">Reference proteome</keyword>
<dbReference type="InterPro" id="IPR028119">
    <property type="entry name" value="Snapin/Pallidin/Snn1"/>
</dbReference>
<dbReference type="Proteomes" id="UP001211065">
    <property type="component" value="Unassembled WGS sequence"/>
</dbReference>
<dbReference type="PANTHER" id="PTHR31305:SF2">
    <property type="entry name" value="SNARE-ASSOCIATED PROTEIN SNAPIN"/>
    <property type="match status" value="1"/>
</dbReference>
<organism evidence="5 6">
    <name type="scientific">Clydaea vesicula</name>
    <dbReference type="NCBI Taxonomy" id="447962"/>
    <lineage>
        <taxon>Eukaryota</taxon>
        <taxon>Fungi</taxon>
        <taxon>Fungi incertae sedis</taxon>
        <taxon>Chytridiomycota</taxon>
        <taxon>Chytridiomycota incertae sedis</taxon>
        <taxon>Chytridiomycetes</taxon>
        <taxon>Lobulomycetales</taxon>
        <taxon>Lobulomycetaceae</taxon>
        <taxon>Clydaea</taxon>
    </lineage>
</organism>
<reference evidence="5" key="1">
    <citation type="submission" date="2020-05" db="EMBL/GenBank/DDBJ databases">
        <title>Phylogenomic resolution of chytrid fungi.</title>
        <authorList>
            <person name="Stajich J.E."/>
            <person name="Amses K."/>
            <person name="Simmons R."/>
            <person name="Seto K."/>
            <person name="Myers J."/>
            <person name="Bonds A."/>
            <person name="Quandt C.A."/>
            <person name="Barry K."/>
            <person name="Liu P."/>
            <person name="Grigoriev I."/>
            <person name="Longcore J.E."/>
            <person name="James T.Y."/>
        </authorList>
    </citation>
    <scope>NUCLEOTIDE SEQUENCE</scope>
    <source>
        <strain evidence="5">JEL0476</strain>
    </source>
</reference>
<dbReference type="GO" id="GO:0000149">
    <property type="term" value="F:SNARE binding"/>
    <property type="evidence" value="ECO:0007669"/>
    <property type="project" value="TreeGrafter"/>
</dbReference>
<feature type="coiled-coil region" evidence="4">
    <location>
        <begin position="55"/>
        <end position="82"/>
    </location>
</feature>
<gene>
    <name evidence="5" type="ORF">HK099_001066</name>
</gene>
<dbReference type="PANTHER" id="PTHR31305">
    <property type="entry name" value="SNARE-ASSOCIATED PROTEIN SNAPIN"/>
    <property type="match status" value="1"/>
</dbReference>
<dbReference type="EMBL" id="JADGJW010000128">
    <property type="protein sequence ID" value="KAJ3223483.1"/>
    <property type="molecule type" value="Genomic_DNA"/>
</dbReference>
<dbReference type="AlphaFoldDB" id="A0AAD5U888"/>
<evidence type="ECO:0000256" key="1">
    <source>
        <dbReference type="ARBA" id="ARBA00006111"/>
    </source>
</evidence>
<evidence type="ECO:0000313" key="6">
    <source>
        <dbReference type="Proteomes" id="UP001211065"/>
    </source>
</evidence>
<dbReference type="GO" id="GO:0032418">
    <property type="term" value="P:lysosome localization"/>
    <property type="evidence" value="ECO:0007669"/>
    <property type="project" value="TreeGrafter"/>
</dbReference>
<protein>
    <recommendedName>
        <fullName evidence="3">Biogenesis of lysosome-related organelles complex 1 subunit 7</fullName>
    </recommendedName>
</protein>